<dbReference type="AlphaFoldDB" id="A0A197K736"/>
<dbReference type="EMBL" id="KV442021">
    <property type="protein sequence ID" value="OAQ33482.1"/>
    <property type="molecule type" value="Genomic_DNA"/>
</dbReference>
<name>A0A197K736_9FUNG</name>
<evidence type="ECO:0000313" key="3">
    <source>
        <dbReference type="EMBL" id="OAQ33482.1"/>
    </source>
</evidence>
<keyword evidence="3" id="KW-0489">Methyltransferase</keyword>
<accession>A0A197K736</accession>
<keyword evidence="3" id="KW-0808">Transferase</keyword>
<dbReference type="GO" id="GO:0005634">
    <property type="term" value="C:nucleus"/>
    <property type="evidence" value="ECO:0007669"/>
    <property type="project" value="EnsemblFungi"/>
</dbReference>
<protein>
    <submittedName>
        <fullName evidence="3">Protein methyltransferase</fullName>
    </submittedName>
</protein>
<feature type="compositionally biased region" description="Acidic residues" evidence="1">
    <location>
        <begin position="143"/>
        <end position="152"/>
    </location>
</feature>
<evidence type="ECO:0000256" key="1">
    <source>
        <dbReference type="SAM" id="MobiDB-lite"/>
    </source>
</evidence>
<keyword evidence="4" id="KW-1185">Reference proteome</keyword>
<organism evidence="3 4">
    <name type="scientific">Linnemannia elongata AG-77</name>
    <dbReference type="NCBI Taxonomy" id="1314771"/>
    <lineage>
        <taxon>Eukaryota</taxon>
        <taxon>Fungi</taxon>
        <taxon>Fungi incertae sedis</taxon>
        <taxon>Mucoromycota</taxon>
        <taxon>Mortierellomycotina</taxon>
        <taxon>Mortierellomycetes</taxon>
        <taxon>Mortierellales</taxon>
        <taxon>Mortierellaceae</taxon>
        <taxon>Linnemannia</taxon>
    </lineage>
</organism>
<dbReference type="PROSITE" id="PS50280">
    <property type="entry name" value="SET"/>
    <property type="match status" value="1"/>
</dbReference>
<dbReference type="Pfam" id="PF00856">
    <property type="entry name" value="SET"/>
    <property type="match status" value="1"/>
</dbReference>
<dbReference type="OrthoDB" id="3180714at2759"/>
<evidence type="ECO:0000313" key="4">
    <source>
        <dbReference type="Proteomes" id="UP000078512"/>
    </source>
</evidence>
<dbReference type="GO" id="GO:0005737">
    <property type="term" value="C:cytoplasm"/>
    <property type="evidence" value="ECO:0007669"/>
    <property type="project" value="EnsemblFungi"/>
</dbReference>
<proteinExistence type="predicted"/>
<feature type="domain" description="SET" evidence="2">
    <location>
        <begin position="2"/>
        <end position="117"/>
    </location>
</feature>
<dbReference type="Gene3D" id="2.170.270.10">
    <property type="entry name" value="SET domain"/>
    <property type="match status" value="1"/>
</dbReference>
<dbReference type="SUPFAM" id="SSF82199">
    <property type="entry name" value="SET domain"/>
    <property type="match status" value="1"/>
</dbReference>
<dbReference type="STRING" id="1314771.A0A197K736"/>
<dbReference type="InterPro" id="IPR001214">
    <property type="entry name" value="SET_dom"/>
</dbReference>
<evidence type="ECO:0000259" key="2">
    <source>
        <dbReference type="PROSITE" id="PS50280"/>
    </source>
</evidence>
<dbReference type="CDD" id="cd10540">
    <property type="entry name" value="SET_SpSet7-like"/>
    <property type="match status" value="1"/>
</dbReference>
<dbReference type="Proteomes" id="UP000078512">
    <property type="component" value="Unassembled WGS sequence"/>
</dbReference>
<feature type="region of interest" description="Disordered" evidence="1">
    <location>
        <begin position="125"/>
        <end position="171"/>
    </location>
</feature>
<reference evidence="3 4" key="1">
    <citation type="submission" date="2016-05" db="EMBL/GenBank/DDBJ databases">
        <title>Genome sequencing reveals origins of a unique bacterial endosymbiosis in the earliest lineages of terrestrial Fungi.</title>
        <authorList>
            <consortium name="DOE Joint Genome Institute"/>
            <person name="Uehling J."/>
            <person name="Gryganskyi A."/>
            <person name="Hameed K."/>
            <person name="Tschaplinski T."/>
            <person name="Misztal P."/>
            <person name="Wu S."/>
            <person name="Desiro A."/>
            <person name="Vande Pol N."/>
            <person name="Du Z.-Y."/>
            <person name="Zienkiewicz A."/>
            <person name="Zienkiewicz K."/>
            <person name="Morin E."/>
            <person name="Tisserant E."/>
            <person name="Splivallo R."/>
            <person name="Hainaut M."/>
            <person name="Henrissat B."/>
            <person name="Ohm R."/>
            <person name="Kuo A."/>
            <person name="Yan J."/>
            <person name="Lipzen A."/>
            <person name="Nolan M."/>
            <person name="Labutti K."/>
            <person name="Barry K."/>
            <person name="Goldstein A."/>
            <person name="Labbe J."/>
            <person name="Schadt C."/>
            <person name="Tuskan G."/>
            <person name="Grigoriev I."/>
            <person name="Martin F."/>
            <person name="Vilgalys R."/>
            <person name="Bonito G."/>
        </authorList>
    </citation>
    <scope>NUCLEOTIDE SEQUENCE [LARGE SCALE GENOMIC DNA]</scope>
    <source>
        <strain evidence="3 4">AG-77</strain>
    </source>
</reference>
<dbReference type="GO" id="GO:0062122">
    <property type="term" value="F:histone H3K37 methyltransferase activity"/>
    <property type="evidence" value="ECO:0007669"/>
    <property type="project" value="EnsemblFungi"/>
</dbReference>
<gene>
    <name evidence="3" type="ORF">K457DRAFT_134594</name>
</gene>
<sequence>METVRLFNQSTLQIQDCGAKGRGVVTTVVIPARTVIDISPILLFPSEEYSTHGQYTQLDHYTYRWKGGMALALGLGSMFNHSSTPNVGFQRDIDNGLIRYSTLREIQVGEELCISYGPNLWFPDVEDSQDKNNSSGGGTTEGDVSDSEDETAESFFSRIQFSDDDDYDHSN</sequence>
<dbReference type="GO" id="GO:0032259">
    <property type="term" value="P:methylation"/>
    <property type="evidence" value="ECO:0007669"/>
    <property type="project" value="UniProtKB-KW"/>
</dbReference>
<feature type="compositionally biased region" description="Acidic residues" evidence="1">
    <location>
        <begin position="162"/>
        <end position="171"/>
    </location>
</feature>
<dbReference type="InterPro" id="IPR046341">
    <property type="entry name" value="SET_dom_sf"/>
</dbReference>
<dbReference type="SMART" id="SM00317">
    <property type="entry name" value="SET"/>
    <property type="match status" value="1"/>
</dbReference>